<dbReference type="AlphaFoldDB" id="A0A7G9TEB8"/>
<evidence type="ECO:0000313" key="1">
    <source>
        <dbReference type="EMBL" id="QNN78443.1"/>
    </source>
</evidence>
<accession>A0A7G9TEB8</accession>
<proteinExistence type="predicted"/>
<dbReference type="Proteomes" id="UP000515838">
    <property type="component" value="Chromosome"/>
</dbReference>
<organism evidence="1 2">
    <name type="scientific">Pseudoxanthomonas mexicana</name>
    <dbReference type="NCBI Taxonomy" id="128785"/>
    <lineage>
        <taxon>Bacteria</taxon>
        <taxon>Pseudomonadati</taxon>
        <taxon>Pseudomonadota</taxon>
        <taxon>Gammaproteobacteria</taxon>
        <taxon>Lysobacterales</taxon>
        <taxon>Lysobacteraceae</taxon>
        <taxon>Pseudoxanthomonas</taxon>
    </lineage>
</organism>
<sequence length="129" mass="14379">MFVFRVISTTAQDESQDDRLAGYRVSAKIRVLANVRGKTTARELDYWIHRCCGIRLEAGKDYIGFLRSDGASFHASHANVLPLWDRFTHPEADDLEAVLRGKAKLEEVFASGLSEISQVPPPPPPCPAR</sequence>
<evidence type="ECO:0000313" key="2">
    <source>
        <dbReference type="Proteomes" id="UP000515838"/>
    </source>
</evidence>
<name>A0A7G9TEB8_PSEMX</name>
<protein>
    <submittedName>
        <fullName evidence="1">Uncharacterized protein</fullName>
    </submittedName>
</protein>
<gene>
    <name evidence="1" type="ORF">IAE60_03110</name>
</gene>
<reference evidence="1 2" key="1">
    <citation type="submission" date="2020-08" db="EMBL/GenBank/DDBJ databases">
        <title>Streptomycin Non-resistant strain, P. mexicana.</title>
        <authorList>
            <person name="Ganesh-Kumar S."/>
            <person name="Zhe T."/>
            <person name="Yu Z."/>
            <person name="Min Y."/>
        </authorList>
    </citation>
    <scope>NUCLEOTIDE SEQUENCE [LARGE SCALE GENOMIC DNA]</scope>
    <source>
        <strain evidence="1 2">GTZY2</strain>
    </source>
</reference>
<dbReference type="EMBL" id="CP060731">
    <property type="protein sequence ID" value="QNN78443.1"/>
    <property type="molecule type" value="Genomic_DNA"/>
</dbReference>